<dbReference type="AlphaFoldDB" id="A0A1L7D4F1"/>
<sequence>MTPYGAVFVPRGTGEKHFEHVETRYTKLRLQPGPCQLLASYFGEEEVFLGLYRAGKYHKLKDIPSPAKTAGGGVRLRQSVVVPLAALEGDQVYLYFHQPYDGDGDNSGSITAIPLTS</sequence>
<keyword evidence="2" id="KW-1185">Reference proteome</keyword>
<dbReference type="STRING" id="161895.CPHO_08280"/>
<accession>A0A1L7D4F1</accession>
<protein>
    <submittedName>
        <fullName evidence="1">Uncharacterized protein</fullName>
    </submittedName>
</protein>
<proteinExistence type="predicted"/>
<organism evidence="1 2">
    <name type="scientific">Corynebacterium phocae</name>
    <dbReference type="NCBI Taxonomy" id="161895"/>
    <lineage>
        <taxon>Bacteria</taxon>
        <taxon>Bacillati</taxon>
        <taxon>Actinomycetota</taxon>
        <taxon>Actinomycetes</taxon>
        <taxon>Mycobacteriales</taxon>
        <taxon>Corynebacteriaceae</taxon>
        <taxon>Corynebacterium</taxon>
    </lineage>
</organism>
<dbReference type="KEGG" id="cpho:CPHO_08280"/>
<dbReference type="EMBL" id="CP009249">
    <property type="protein sequence ID" value="APT92883.1"/>
    <property type="molecule type" value="Genomic_DNA"/>
</dbReference>
<name>A0A1L7D4F1_9CORY</name>
<evidence type="ECO:0000313" key="1">
    <source>
        <dbReference type="EMBL" id="APT92883.1"/>
    </source>
</evidence>
<gene>
    <name evidence="1" type="ORF">CPHO_08280</name>
</gene>
<reference evidence="1 2" key="1">
    <citation type="submission" date="2014-08" db="EMBL/GenBank/DDBJ databases">
        <title>Complete genome sequence of Corynebacterium phocae M408/89/1(T)(=DSM 44612(T)), isolated from the common seal (Phoca vitulina).</title>
        <authorList>
            <person name="Ruckert C."/>
            <person name="Albersmeier A."/>
            <person name="Winkler A."/>
            <person name="Kalinowski J."/>
        </authorList>
    </citation>
    <scope>NUCLEOTIDE SEQUENCE [LARGE SCALE GENOMIC DNA]</scope>
    <source>
        <strain evidence="1 2">M408/89/1</strain>
    </source>
</reference>
<dbReference type="Proteomes" id="UP000185491">
    <property type="component" value="Chromosome"/>
</dbReference>
<evidence type="ECO:0000313" key="2">
    <source>
        <dbReference type="Proteomes" id="UP000185491"/>
    </source>
</evidence>